<dbReference type="AlphaFoldDB" id="A0A3Q4GU48"/>
<dbReference type="Ensembl" id="ENSNBRT00000007339.1">
    <property type="protein sequence ID" value="ENSNBRP00000007137.1"/>
    <property type="gene ID" value="ENSNBRG00000005600.1"/>
</dbReference>
<evidence type="ECO:0000313" key="3">
    <source>
        <dbReference type="Proteomes" id="UP000261580"/>
    </source>
</evidence>
<protein>
    <submittedName>
        <fullName evidence="2">Uncharacterized protein</fullName>
    </submittedName>
</protein>
<keyword evidence="3" id="KW-1185">Reference proteome</keyword>
<sequence>KPFHYHPNPTSHSLFPLQGRGFSKAMTTKEAQAFVGDVQCVVNTLQDDKLFLEPPSTTPGARTRAKHQHRETGSEDLELMVRAH</sequence>
<proteinExistence type="predicted"/>
<dbReference type="Bgee" id="ENSNBRG00000005600">
    <property type="expression patterns" value="Expressed in brain"/>
</dbReference>
<evidence type="ECO:0000256" key="1">
    <source>
        <dbReference type="SAM" id="MobiDB-lite"/>
    </source>
</evidence>
<dbReference type="STRING" id="32507.ENSNBRP00000007137"/>
<organism evidence="2 3">
    <name type="scientific">Neolamprologus brichardi</name>
    <name type="common">Fairy cichlid</name>
    <name type="synonym">Lamprologus brichardi</name>
    <dbReference type="NCBI Taxonomy" id="32507"/>
    <lineage>
        <taxon>Eukaryota</taxon>
        <taxon>Metazoa</taxon>
        <taxon>Chordata</taxon>
        <taxon>Craniata</taxon>
        <taxon>Vertebrata</taxon>
        <taxon>Euteleostomi</taxon>
        <taxon>Actinopterygii</taxon>
        <taxon>Neopterygii</taxon>
        <taxon>Teleostei</taxon>
        <taxon>Neoteleostei</taxon>
        <taxon>Acanthomorphata</taxon>
        <taxon>Ovalentaria</taxon>
        <taxon>Cichlomorphae</taxon>
        <taxon>Cichliformes</taxon>
        <taxon>Cichlidae</taxon>
        <taxon>African cichlids</taxon>
        <taxon>Pseudocrenilabrinae</taxon>
        <taxon>Lamprologini</taxon>
        <taxon>Neolamprologus</taxon>
    </lineage>
</organism>
<dbReference type="OMA" id="HKMLPIM"/>
<accession>A0A3Q4GU48</accession>
<evidence type="ECO:0000313" key="2">
    <source>
        <dbReference type="Ensembl" id="ENSNBRP00000007137.1"/>
    </source>
</evidence>
<dbReference type="GeneTree" id="ENSGT00940000179901"/>
<feature type="region of interest" description="Disordered" evidence="1">
    <location>
        <begin position="51"/>
        <end position="84"/>
    </location>
</feature>
<reference evidence="2" key="2">
    <citation type="submission" date="2025-09" db="UniProtKB">
        <authorList>
            <consortium name="Ensembl"/>
        </authorList>
    </citation>
    <scope>IDENTIFICATION</scope>
</reference>
<reference evidence="2" key="1">
    <citation type="submission" date="2025-08" db="UniProtKB">
        <authorList>
            <consortium name="Ensembl"/>
        </authorList>
    </citation>
    <scope>IDENTIFICATION</scope>
</reference>
<dbReference type="Proteomes" id="UP000261580">
    <property type="component" value="Unassembled WGS sequence"/>
</dbReference>
<name>A0A3Q4GU48_NEOBR</name>